<dbReference type="PANTHER" id="PTHR30569:SF0">
    <property type="entry name" value="CYTOSINE PERMEASE"/>
    <property type="match status" value="1"/>
</dbReference>
<feature type="transmembrane region" description="Helical" evidence="1">
    <location>
        <begin position="418"/>
        <end position="436"/>
    </location>
</feature>
<dbReference type="GO" id="GO:0015209">
    <property type="term" value="F:cytosine transmembrane transporter activity"/>
    <property type="evidence" value="ECO:0007669"/>
    <property type="project" value="InterPro"/>
</dbReference>
<feature type="transmembrane region" description="Helical" evidence="1">
    <location>
        <begin position="233"/>
        <end position="253"/>
    </location>
</feature>
<name>A0A5B9Q4N8_9BACT</name>
<dbReference type="PANTHER" id="PTHR30569">
    <property type="entry name" value="CYTOSINE TRANSPORTER CODB"/>
    <property type="match status" value="1"/>
</dbReference>
<keyword evidence="1" id="KW-0472">Membrane</keyword>
<protein>
    <submittedName>
        <fullName evidence="2">Cytosine permease</fullName>
    </submittedName>
</protein>
<evidence type="ECO:0000256" key="1">
    <source>
        <dbReference type="SAM" id="Phobius"/>
    </source>
</evidence>
<keyword evidence="1" id="KW-1133">Transmembrane helix</keyword>
<organism evidence="2 3">
    <name type="scientific">Bythopirellula goksoeyrii</name>
    <dbReference type="NCBI Taxonomy" id="1400387"/>
    <lineage>
        <taxon>Bacteria</taxon>
        <taxon>Pseudomonadati</taxon>
        <taxon>Planctomycetota</taxon>
        <taxon>Planctomycetia</taxon>
        <taxon>Pirellulales</taxon>
        <taxon>Lacipirellulaceae</taxon>
        <taxon>Bythopirellula</taxon>
    </lineage>
</organism>
<reference evidence="2 3" key="1">
    <citation type="submission" date="2019-08" db="EMBL/GenBank/DDBJ databases">
        <title>Deep-cultivation of Planctomycetes and their phenomic and genomic characterization uncovers novel biology.</title>
        <authorList>
            <person name="Wiegand S."/>
            <person name="Jogler M."/>
            <person name="Boedeker C."/>
            <person name="Pinto D."/>
            <person name="Vollmers J."/>
            <person name="Rivas-Marin E."/>
            <person name="Kohn T."/>
            <person name="Peeters S.H."/>
            <person name="Heuer A."/>
            <person name="Rast P."/>
            <person name="Oberbeckmann S."/>
            <person name="Bunk B."/>
            <person name="Jeske O."/>
            <person name="Meyerdierks A."/>
            <person name="Storesund J.E."/>
            <person name="Kallscheuer N."/>
            <person name="Luecker S."/>
            <person name="Lage O.M."/>
            <person name="Pohl T."/>
            <person name="Merkel B.J."/>
            <person name="Hornburger P."/>
            <person name="Mueller R.-W."/>
            <person name="Bruemmer F."/>
            <person name="Labrenz M."/>
            <person name="Spormann A.M."/>
            <person name="Op den Camp H."/>
            <person name="Overmann J."/>
            <person name="Amann R."/>
            <person name="Jetten M.S.M."/>
            <person name="Mascher T."/>
            <person name="Medema M.H."/>
            <person name="Devos D.P."/>
            <person name="Kaster A.-K."/>
            <person name="Ovreas L."/>
            <person name="Rohde M."/>
            <person name="Galperin M.Y."/>
            <person name="Jogler C."/>
        </authorList>
    </citation>
    <scope>NUCLEOTIDE SEQUENCE [LARGE SCALE GENOMIC DNA]</scope>
    <source>
        <strain evidence="2 3">Pr1d</strain>
    </source>
</reference>
<sequence>MDQQSKQSSADSDYQREPVHEHARLGFKSFVGMYAGEHTAGTELMIGPLFVAAGVGAFDLIAGLIVGNLLAVLSWLLLTAPIATRSRLTLYYQLEKICGRRLVVIYNLVNGLMFCLLAASMITVAATALGVCFSFPMPQLDDLYPNSIGWVVAVLCVGTLMSVVAAYGYETVSKFANIAAPWLVLVFLAIGIIAFRLFIEVSGTEISSLSDLWYFAESKIWKGGEPLPGQTKFTFWHVTFFAWFCNIAMHMGMSDLTIFRFARKSWYGVSPASGMFLGHFLAWIAASLLYALQLFEDPSNTDVLPGPMAYKVCGVAGLLCVVIAGWTTANPTIYRSGLAFQSIMPKASRFSATLVAGTLATVAGMFPAIAMKFLEFIALYGLVLMPMGAVIFVDFWLSRKFGFQDNFAERTGSSFNTAAALAWFVSIAICIVLVQFFGIQIFFVSLPGWFIAAALYIVMSRLFQGKPNYVHSVSEVL</sequence>
<dbReference type="EMBL" id="CP042913">
    <property type="protein sequence ID" value="QEG33937.1"/>
    <property type="molecule type" value="Genomic_DNA"/>
</dbReference>
<feature type="transmembrane region" description="Helical" evidence="1">
    <location>
        <begin position="60"/>
        <end position="83"/>
    </location>
</feature>
<evidence type="ECO:0000313" key="2">
    <source>
        <dbReference type="EMBL" id="QEG33937.1"/>
    </source>
</evidence>
<dbReference type="Gene3D" id="1.10.4160.10">
    <property type="entry name" value="Hydantoin permease"/>
    <property type="match status" value="1"/>
</dbReference>
<feature type="transmembrane region" description="Helical" evidence="1">
    <location>
        <begin position="308"/>
        <end position="329"/>
    </location>
</feature>
<feature type="transmembrane region" description="Helical" evidence="1">
    <location>
        <begin position="350"/>
        <end position="370"/>
    </location>
</feature>
<accession>A0A5B9Q4N8</accession>
<gene>
    <name evidence="2" type="ORF">Pr1d_12080</name>
</gene>
<feature type="transmembrane region" description="Helical" evidence="1">
    <location>
        <begin position="179"/>
        <end position="199"/>
    </location>
</feature>
<dbReference type="OrthoDB" id="9770247at2"/>
<proteinExistence type="predicted"/>
<feature type="transmembrane region" description="Helical" evidence="1">
    <location>
        <begin position="148"/>
        <end position="167"/>
    </location>
</feature>
<keyword evidence="3" id="KW-1185">Reference proteome</keyword>
<feature type="transmembrane region" description="Helical" evidence="1">
    <location>
        <begin position="442"/>
        <end position="459"/>
    </location>
</feature>
<dbReference type="Proteomes" id="UP000323917">
    <property type="component" value="Chromosome"/>
</dbReference>
<keyword evidence="1" id="KW-0812">Transmembrane</keyword>
<dbReference type="RefSeq" id="WP_148072646.1">
    <property type="nucleotide sequence ID" value="NZ_CP042913.1"/>
</dbReference>
<dbReference type="AlphaFoldDB" id="A0A5B9Q4N8"/>
<feature type="transmembrane region" description="Helical" evidence="1">
    <location>
        <begin position="104"/>
        <end position="136"/>
    </location>
</feature>
<dbReference type="GO" id="GO:0005886">
    <property type="term" value="C:plasma membrane"/>
    <property type="evidence" value="ECO:0007669"/>
    <property type="project" value="TreeGrafter"/>
</dbReference>
<evidence type="ECO:0000313" key="3">
    <source>
        <dbReference type="Proteomes" id="UP000323917"/>
    </source>
</evidence>
<dbReference type="KEGG" id="bgok:Pr1d_12080"/>
<feature type="transmembrane region" description="Helical" evidence="1">
    <location>
        <begin position="265"/>
        <end position="288"/>
    </location>
</feature>
<feature type="transmembrane region" description="Helical" evidence="1">
    <location>
        <begin position="376"/>
        <end position="397"/>
    </location>
</feature>
<dbReference type="InterPro" id="IPR030191">
    <property type="entry name" value="CodB"/>
</dbReference>